<dbReference type="SUPFAM" id="SSF53448">
    <property type="entry name" value="Nucleotide-diphospho-sugar transferases"/>
    <property type="match status" value="1"/>
</dbReference>
<name>A0A2M9XZC6_9LEPT</name>
<dbReference type="OrthoDB" id="9815923at2"/>
<keyword evidence="3" id="KW-0808">Transferase</keyword>
<comment type="similarity">
    <text evidence="1">Belongs to the glycosyltransferase 2 family. WaaE/KdtX subfamily.</text>
</comment>
<dbReference type="InterPro" id="IPR001173">
    <property type="entry name" value="Glyco_trans_2-like"/>
</dbReference>
<evidence type="ECO:0000259" key="2">
    <source>
        <dbReference type="Pfam" id="PF00535"/>
    </source>
</evidence>
<dbReference type="RefSeq" id="WP_100791315.1">
    <property type="nucleotide sequence ID" value="NZ_NPDQ01000006.1"/>
</dbReference>
<accession>A0A2M9XZC6</accession>
<proteinExistence type="inferred from homology"/>
<protein>
    <submittedName>
        <fullName evidence="3">Glycosyltransferase family 2 protein</fullName>
    </submittedName>
</protein>
<organism evidence="3 4">
    <name type="scientific">Leptospira brenneri</name>
    <dbReference type="NCBI Taxonomy" id="2023182"/>
    <lineage>
        <taxon>Bacteria</taxon>
        <taxon>Pseudomonadati</taxon>
        <taxon>Spirochaetota</taxon>
        <taxon>Spirochaetia</taxon>
        <taxon>Leptospirales</taxon>
        <taxon>Leptospiraceae</taxon>
        <taxon>Leptospira</taxon>
    </lineage>
</organism>
<dbReference type="InterPro" id="IPR029044">
    <property type="entry name" value="Nucleotide-diphossugar_trans"/>
</dbReference>
<dbReference type="AlphaFoldDB" id="A0A2M9XZC6"/>
<evidence type="ECO:0000313" key="3">
    <source>
        <dbReference type="EMBL" id="TGK96876.1"/>
    </source>
</evidence>
<reference evidence="3" key="1">
    <citation type="journal article" date="2019" name="PLoS Negl. Trop. Dis.">
        <title>Revisiting the worldwide diversity of Leptospira species in the environment.</title>
        <authorList>
            <person name="Vincent A.T."/>
            <person name="Schiettekatte O."/>
            <person name="Bourhy P."/>
            <person name="Veyrier F.J."/>
            <person name="Picardeau M."/>
        </authorList>
    </citation>
    <scope>NUCLEOTIDE SEQUENCE [LARGE SCALE GENOMIC DNA]</scope>
    <source>
        <strain evidence="3">201800277</strain>
    </source>
</reference>
<dbReference type="GO" id="GO:0016740">
    <property type="term" value="F:transferase activity"/>
    <property type="evidence" value="ECO:0007669"/>
    <property type="project" value="UniProtKB-KW"/>
</dbReference>
<dbReference type="Pfam" id="PF00535">
    <property type="entry name" value="Glycos_transf_2"/>
    <property type="match status" value="1"/>
</dbReference>
<evidence type="ECO:0000313" key="4">
    <source>
        <dbReference type="Proteomes" id="UP000297891"/>
    </source>
</evidence>
<dbReference type="PANTHER" id="PTHR43630:SF2">
    <property type="entry name" value="GLYCOSYLTRANSFERASE"/>
    <property type="match status" value="1"/>
</dbReference>
<sequence length="280" mass="32156">MPLPLSCAIITLNEEDNISRTLKALSFIEDIVVIDSGSTDKTVTIAKSLGARVFYRKFDNYASQKNFAIEQTKFDWVLAIDADEVVSDGLKSEIINLFAHNKLQSVGYLVPRLTYYLGKWIRFGGYYPNYQIRLFKKTAGEFSGGLVHERVKLIGKPIKLKNPLYHYSYKNISDHLQFIDRYSSLFAEEEFRKGKSSSVFWAFLKACFKGFYMYWIRLGILDGKQGFVLALLGFYYNFLKYLKLYEKSKSISSFFVMVDSVHDVKGSKSTEKDGDQVHVG</sequence>
<dbReference type="EMBL" id="RQFP01000001">
    <property type="protein sequence ID" value="TGK96876.1"/>
    <property type="molecule type" value="Genomic_DNA"/>
</dbReference>
<gene>
    <name evidence="3" type="ORF">EHQ30_09885</name>
</gene>
<comment type="caution">
    <text evidence="3">The sequence shown here is derived from an EMBL/GenBank/DDBJ whole genome shotgun (WGS) entry which is preliminary data.</text>
</comment>
<dbReference type="PANTHER" id="PTHR43630">
    <property type="entry name" value="POLY-BETA-1,6-N-ACETYL-D-GLUCOSAMINE SYNTHASE"/>
    <property type="match status" value="1"/>
</dbReference>
<feature type="domain" description="Glycosyltransferase 2-like" evidence="2">
    <location>
        <begin position="6"/>
        <end position="112"/>
    </location>
</feature>
<keyword evidence="4" id="KW-1185">Reference proteome</keyword>
<dbReference type="Gene3D" id="3.90.550.10">
    <property type="entry name" value="Spore Coat Polysaccharide Biosynthesis Protein SpsA, Chain A"/>
    <property type="match status" value="1"/>
</dbReference>
<evidence type="ECO:0000256" key="1">
    <source>
        <dbReference type="ARBA" id="ARBA00038494"/>
    </source>
</evidence>
<dbReference type="Proteomes" id="UP000297891">
    <property type="component" value="Unassembled WGS sequence"/>
</dbReference>
<dbReference type="CDD" id="cd02511">
    <property type="entry name" value="Beta4Glucosyltransferase"/>
    <property type="match status" value="1"/>
</dbReference>